<keyword evidence="4" id="KW-0689">Ribosomal protein</keyword>
<keyword evidence="1" id="KW-0808">Transferase</keyword>
<dbReference type="GO" id="GO:0005840">
    <property type="term" value="C:ribosome"/>
    <property type="evidence" value="ECO:0007669"/>
    <property type="project" value="UniProtKB-KW"/>
</dbReference>
<keyword evidence="4" id="KW-0687">Ribonucleoprotein</keyword>
<keyword evidence="2" id="KW-0012">Acyltransferase</keyword>
<evidence type="ECO:0000259" key="3">
    <source>
        <dbReference type="PROSITE" id="PS51186"/>
    </source>
</evidence>
<dbReference type="PROSITE" id="PS51186">
    <property type="entry name" value="GNAT"/>
    <property type="match status" value="1"/>
</dbReference>
<dbReference type="SUPFAM" id="SSF55729">
    <property type="entry name" value="Acyl-CoA N-acyltransferases (Nat)"/>
    <property type="match status" value="1"/>
</dbReference>
<organism evidence="4 5">
    <name type="scientific">Pseudoteredinibacter isoporae</name>
    <dbReference type="NCBI Taxonomy" id="570281"/>
    <lineage>
        <taxon>Bacteria</taxon>
        <taxon>Pseudomonadati</taxon>
        <taxon>Pseudomonadota</taxon>
        <taxon>Gammaproteobacteria</taxon>
        <taxon>Cellvibrionales</taxon>
        <taxon>Cellvibrionaceae</taxon>
        <taxon>Pseudoteredinibacter</taxon>
    </lineage>
</organism>
<evidence type="ECO:0000256" key="1">
    <source>
        <dbReference type="ARBA" id="ARBA00022679"/>
    </source>
</evidence>
<dbReference type="RefSeq" id="WP_166853055.1">
    <property type="nucleotide sequence ID" value="NZ_JAAONY010000001.1"/>
</dbReference>
<proteinExistence type="predicted"/>
<reference evidence="4 5" key="1">
    <citation type="submission" date="2020-08" db="EMBL/GenBank/DDBJ databases">
        <title>Genomic Encyclopedia of Type Strains, Phase IV (KMG-IV): sequencing the most valuable type-strain genomes for metagenomic binning, comparative biology and taxonomic classification.</title>
        <authorList>
            <person name="Goeker M."/>
        </authorList>
    </citation>
    <scope>NUCLEOTIDE SEQUENCE [LARGE SCALE GENOMIC DNA]</scope>
    <source>
        <strain evidence="4 5">DSM 22368</strain>
    </source>
</reference>
<dbReference type="PANTHER" id="PTHR43877:SF2">
    <property type="entry name" value="AMINOALKYLPHOSPHONATE N-ACETYLTRANSFERASE-RELATED"/>
    <property type="match status" value="1"/>
</dbReference>
<dbReference type="InterPro" id="IPR016181">
    <property type="entry name" value="Acyl_CoA_acyltransferase"/>
</dbReference>
<evidence type="ECO:0000256" key="2">
    <source>
        <dbReference type="ARBA" id="ARBA00023315"/>
    </source>
</evidence>
<dbReference type="Gene3D" id="3.40.630.30">
    <property type="match status" value="1"/>
</dbReference>
<gene>
    <name evidence="4" type="ORF">HNR48_000102</name>
</gene>
<dbReference type="AlphaFoldDB" id="A0A7X0JQ66"/>
<dbReference type="EMBL" id="JACHHT010000001">
    <property type="protein sequence ID" value="MBB6519824.1"/>
    <property type="molecule type" value="Genomic_DNA"/>
</dbReference>
<protein>
    <submittedName>
        <fullName evidence="4">Ribosomal protein S18 acetylase RimI-like enzyme</fullName>
    </submittedName>
</protein>
<dbReference type="PANTHER" id="PTHR43877">
    <property type="entry name" value="AMINOALKYLPHOSPHONATE N-ACETYLTRANSFERASE-RELATED-RELATED"/>
    <property type="match status" value="1"/>
</dbReference>
<feature type="domain" description="N-acetyltransferase" evidence="3">
    <location>
        <begin position="15"/>
        <end position="153"/>
    </location>
</feature>
<dbReference type="Proteomes" id="UP000528457">
    <property type="component" value="Unassembled WGS sequence"/>
</dbReference>
<dbReference type="InParanoid" id="A0A7X0JQ66"/>
<dbReference type="GO" id="GO:0016747">
    <property type="term" value="F:acyltransferase activity, transferring groups other than amino-acyl groups"/>
    <property type="evidence" value="ECO:0007669"/>
    <property type="project" value="InterPro"/>
</dbReference>
<dbReference type="InterPro" id="IPR000182">
    <property type="entry name" value="GNAT_dom"/>
</dbReference>
<evidence type="ECO:0000313" key="4">
    <source>
        <dbReference type="EMBL" id="MBB6519824.1"/>
    </source>
</evidence>
<evidence type="ECO:0000313" key="5">
    <source>
        <dbReference type="Proteomes" id="UP000528457"/>
    </source>
</evidence>
<accession>A0A7X0JQ66</accession>
<dbReference type="CDD" id="cd04301">
    <property type="entry name" value="NAT_SF"/>
    <property type="match status" value="1"/>
</dbReference>
<name>A0A7X0JQ66_9GAMM</name>
<dbReference type="InterPro" id="IPR050832">
    <property type="entry name" value="Bact_Acetyltransf"/>
</dbReference>
<comment type="caution">
    <text evidence="4">The sequence shown here is derived from an EMBL/GenBank/DDBJ whole genome shotgun (WGS) entry which is preliminary data.</text>
</comment>
<sequence>MQDIAVIEADKRHSIEVAGLVSRLLIELEPGAEADIKKLELQALTESLLNSGKIWAFLARSNGSNVGVLTLHECAAIYAGGVFGEISELYVAPEVRSLKVGQQLIEAAMEKARALCWKRLEVGTPPENESPRTLRFYKSLGFVATGVRMKYVL</sequence>
<dbReference type="Pfam" id="PF00583">
    <property type="entry name" value="Acetyltransf_1"/>
    <property type="match status" value="1"/>
</dbReference>
<keyword evidence="5" id="KW-1185">Reference proteome</keyword>